<reference evidence="1" key="1">
    <citation type="submission" date="2022-08" db="EMBL/GenBank/DDBJ databases">
        <title>Genome Sequence of Lecanicillium fungicola.</title>
        <authorList>
            <person name="Buettner E."/>
        </authorList>
    </citation>
    <scope>NUCLEOTIDE SEQUENCE</scope>
    <source>
        <strain evidence="1">Babe33</strain>
    </source>
</reference>
<evidence type="ECO:0000313" key="2">
    <source>
        <dbReference type="Proteomes" id="UP001143910"/>
    </source>
</evidence>
<evidence type="ECO:0000313" key="1">
    <source>
        <dbReference type="EMBL" id="KAJ2972499.1"/>
    </source>
</evidence>
<proteinExistence type="predicted"/>
<protein>
    <submittedName>
        <fullName evidence="1">Uncharacterized protein</fullName>
    </submittedName>
</protein>
<name>A0ACC1N0S3_9HYPO</name>
<sequence>MQGEPQGPSPQLRGNSACRGAGSKQHGEMTDSSSKAKWQENGPEKLQSNSTRKRGPSFLLAAILFIGLAALLAGPYVGRDPKQLLYKQAQRSDQVAIPLHPQLHIARKPTTLRFDWTITTGLRAPDGVEKEVYLVNGEFPGPTIEARSGDRIVVHVHNQLPDEGLSLHWHGLEMRGKNTMDGAVGVTQCPIPSGQDFVYDFNIADNEHGTFWWHSHHKVQRGDGLYGGLIVHPPSQDTFRQDDDYDDVVLLMGDWFHRKQSDVLDWYAAFTSLGNEPVPDSLQINGHGRFDCAMAAPAFPVNCTAMTVAEMLPILRRKAAKTRLRLINVGTIAGITITVDDATLQLVEIDGGCAVNSAPSDAVGILYPGERADVILTWNDAAKGEPWLNIYLDDENFSRSNPSLTEQQAFPALPAALGAASFRTPRALAAVGTSLDLSTQASASPTKTSLPPAQHTVLLYMKTMKMSHLGNRPYGFINGTSWKPQTMPLLSQGRQDWDVNQFFPFIPSRPEPVHLDLVINNLDDGSHPVHLHGHSFYVLSSFRMDGRGGWGSYDPYDPASVLRTPLNLENPLVKDTVSVPRRGHVVLRVVADNPGLWMLHCHMMVHMGTGMAAGLHIGPPDDERHLQTIDPTASSLCHAL</sequence>
<gene>
    <name evidence="1" type="ORF">NQ176_g7120</name>
</gene>
<keyword evidence="2" id="KW-1185">Reference proteome</keyword>
<dbReference type="EMBL" id="JANJQO010001136">
    <property type="protein sequence ID" value="KAJ2972499.1"/>
    <property type="molecule type" value="Genomic_DNA"/>
</dbReference>
<organism evidence="1 2">
    <name type="scientific">Zarea fungicola</name>
    <dbReference type="NCBI Taxonomy" id="93591"/>
    <lineage>
        <taxon>Eukaryota</taxon>
        <taxon>Fungi</taxon>
        <taxon>Dikarya</taxon>
        <taxon>Ascomycota</taxon>
        <taxon>Pezizomycotina</taxon>
        <taxon>Sordariomycetes</taxon>
        <taxon>Hypocreomycetidae</taxon>
        <taxon>Hypocreales</taxon>
        <taxon>Cordycipitaceae</taxon>
        <taxon>Zarea</taxon>
    </lineage>
</organism>
<dbReference type="Proteomes" id="UP001143910">
    <property type="component" value="Unassembled WGS sequence"/>
</dbReference>
<comment type="caution">
    <text evidence="1">The sequence shown here is derived from an EMBL/GenBank/DDBJ whole genome shotgun (WGS) entry which is preliminary data.</text>
</comment>
<accession>A0ACC1N0S3</accession>